<dbReference type="EMBL" id="AVGG01000005">
    <property type="protein sequence ID" value="ESU28856.1"/>
    <property type="molecule type" value="Genomic_DNA"/>
</dbReference>
<organism evidence="2 3">
    <name type="scientific">Flavobacterium limnosediminis JC2902</name>
    <dbReference type="NCBI Taxonomy" id="1341181"/>
    <lineage>
        <taxon>Bacteria</taxon>
        <taxon>Pseudomonadati</taxon>
        <taxon>Bacteroidota</taxon>
        <taxon>Flavobacteriia</taxon>
        <taxon>Flavobacteriales</taxon>
        <taxon>Flavobacteriaceae</taxon>
        <taxon>Flavobacterium</taxon>
    </lineage>
</organism>
<dbReference type="eggNOG" id="ENOG5032QQT">
    <property type="taxonomic scope" value="Bacteria"/>
</dbReference>
<name>V6SQE3_9FLAO</name>
<evidence type="ECO:0000256" key="1">
    <source>
        <dbReference type="SAM" id="SignalP"/>
    </source>
</evidence>
<reference evidence="2 3" key="1">
    <citation type="submission" date="2013-08" db="EMBL/GenBank/DDBJ databases">
        <title>Flavobacterium limnosediminis JC2902 genome sequencing.</title>
        <authorList>
            <person name="Lee K."/>
            <person name="Yi H."/>
            <person name="Park S."/>
            <person name="Chun J."/>
        </authorList>
    </citation>
    <scope>NUCLEOTIDE SEQUENCE [LARGE SCALE GENOMIC DNA]</scope>
    <source>
        <strain evidence="2 3">JC2902</strain>
    </source>
</reference>
<feature type="signal peptide" evidence="1">
    <location>
        <begin position="1"/>
        <end position="30"/>
    </location>
</feature>
<comment type="caution">
    <text evidence="2">The sequence shown here is derived from an EMBL/GenBank/DDBJ whole genome shotgun (WGS) entry which is preliminary data.</text>
</comment>
<dbReference type="PATRIC" id="fig|1341181.4.peg.1431"/>
<proteinExistence type="predicted"/>
<sequence length="282" mass="30576">MKNSIAIRNWKSLGFCLALFAGLFIFSCESDDDLPPDTTATKVPYVCTSCATTSEALPENDNVSRGIYKGVFSAGTLVINNRNNAEKVTGKVYYKNKTINLQESPEVVMVQGRPTYLSLRGSSGGTNVTLLFSVNEDGSSPLIEELTISGERNITSFAVFKEKSNTLIEAYEGNYFLVNGAISTSDEVSEISERVDSGLGVPENAIKVGGLRMVLSRSESMWVLLKVMGDNENSVMDRGIIKNVSLVSDANGKTVANLSGDELNHSEYVSSGTLVMHAERKR</sequence>
<dbReference type="AlphaFoldDB" id="V6SQE3"/>
<keyword evidence="1" id="KW-0732">Signal</keyword>
<keyword evidence="3" id="KW-1185">Reference proteome</keyword>
<evidence type="ECO:0008006" key="4">
    <source>
        <dbReference type="Google" id="ProtNLM"/>
    </source>
</evidence>
<dbReference type="Proteomes" id="UP000018004">
    <property type="component" value="Unassembled WGS sequence"/>
</dbReference>
<dbReference type="OrthoDB" id="1377336at2"/>
<dbReference type="PROSITE" id="PS51257">
    <property type="entry name" value="PROKAR_LIPOPROTEIN"/>
    <property type="match status" value="1"/>
</dbReference>
<gene>
    <name evidence="2" type="ORF">FLJC2902T_14530</name>
</gene>
<accession>V6SQE3</accession>
<evidence type="ECO:0000313" key="2">
    <source>
        <dbReference type="EMBL" id="ESU28856.1"/>
    </source>
</evidence>
<dbReference type="RefSeq" id="WP_023579092.1">
    <property type="nucleotide sequence ID" value="NZ_AVGG01000005.1"/>
</dbReference>
<protein>
    <recommendedName>
        <fullName evidence="4">Lipoprotein</fullName>
    </recommendedName>
</protein>
<feature type="chain" id="PRO_5004751136" description="Lipoprotein" evidence="1">
    <location>
        <begin position="31"/>
        <end position="282"/>
    </location>
</feature>
<evidence type="ECO:0000313" key="3">
    <source>
        <dbReference type="Proteomes" id="UP000018004"/>
    </source>
</evidence>